<dbReference type="PANTHER" id="PTHR10039">
    <property type="entry name" value="AMELOGENIN"/>
    <property type="match status" value="1"/>
</dbReference>
<dbReference type="Proteomes" id="UP000019478">
    <property type="component" value="Unassembled WGS sequence"/>
</dbReference>
<dbReference type="SUPFAM" id="SSF52540">
    <property type="entry name" value="P-loop containing nucleoside triphosphate hydrolases"/>
    <property type="match status" value="1"/>
</dbReference>
<dbReference type="HOGENOM" id="CLU_002341_6_1_1"/>
<protein>
    <submittedName>
        <fullName evidence="4">Uncharacterized protein</fullName>
    </submittedName>
</protein>
<dbReference type="RefSeq" id="XP_007730565.1">
    <property type="nucleotide sequence ID" value="XM_007732375.1"/>
</dbReference>
<dbReference type="InterPro" id="IPR056884">
    <property type="entry name" value="NPHP3-like_N"/>
</dbReference>
<sequence length="1079" mass="121858">MDPFTALGVAANVAQFVDFGIRLMKSANDIRHGSRTNTGLFEIRQHMDDLSMIYSNLKSQLGGLQDDPTLQTSDQALLNLASACKKDAEALLSSFAPILPDLNTAIAASQTGIVKKKMLSAARPHRNEAERLFTSFCMAFMLLWKRKEIAEVIERLDRYRAQLNLRTVTVLNQKADRLLSKMDTLGTQNETLSEKVDAQRNEIVEVLSINKSIFSTIQSVAAILTFRNGTNITIPQKTGSPQTLFTVPNLSSIQYTSEEHADGTEPDTMVQGSPSPFIGRVVDALHFREEDDRQEAIAEAHEKTFEWIFAGHARDNNSSDFSRWLQSGHGCYWINGKAGSGKSTLMKYIYQQKRTYDLLEQWAKGDELITASFFFWHAGSALQRSYEGMLRSLLAQIVGRQPWLVPALFPGLSRQLLLQHTDFPLSVHLTMQELRAAFARLTKCLSPTVRLFILVDGVDEYSGDHFDLSKLFLNISSPENVKVLVSSRPISSCYQVFSRCPGLRVQDLTERDILKYIQDELLSDELMQEMEAREPGFSALKASGVFLWIIIVVKDILVGLGNYDRKDEILKTIEKLPNDLEKLYDHIFNSLDAEYKKDASLIIQLVMRSLKVQKSRLTLLQLSYAEVGEDGLVASIPDLTPNMYTLLIKAMEGRLRSRCRGLVESNHNHKSSGGPRAVHWVSFLHKTVQEYLSNTAVWERVVGLNPQPDSTLDHRLLSACVYELRQNFPVVNVVDQQYKAGLVYTWSMTKYFGSFGSCFDYAAARARTGDQHYIEYANKALLMMMNFSQPEGPAWTMYADLWTIRASSATHLDHWLSTDDRFALFVKWTYSQFPSLIQLPTGIFKCAYAPVRTALMMYIICRGLTELFRRAIPDCDHANDRCIILLYALILLIRGRELQDSVAQCIEILLDHGTCPNHSIQHACIFGWKWTTSSDLGPGLSPWECWLTWISHQSEFSMTALEVTCKLIGAGARLHATTEREAKILGAFALWATEQHGTMHSSHEKYKMFDEIIQKLKGNGTTVEAGEVVVGARGQRLNANPSDKGIVKNRLKLFRRGRNKQNSCRALEAKQVQFRIESS</sequence>
<name>W9Y9F0_9EURO</name>
<evidence type="ECO:0000259" key="2">
    <source>
        <dbReference type="Pfam" id="PF24883"/>
    </source>
</evidence>
<feature type="domain" description="DUF7791" evidence="3">
    <location>
        <begin position="590"/>
        <end position="700"/>
    </location>
</feature>
<dbReference type="OrthoDB" id="4151987at2759"/>
<dbReference type="InterPro" id="IPR056693">
    <property type="entry name" value="DUF7791"/>
</dbReference>
<dbReference type="InterPro" id="IPR027417">
    <property type="entry name" value="P-loop_NTPase"/>
</dbReference>
<dbReference type="AlphaFoldDB" id="W9Y9F0"/>
<organism evidence="4 5">
    <name type="scientific">Capronia epimyces CBS 606.96</name>
    <dbReference type="NCBI Taxonomy" id="1182542"/>
    <lineage>
        <taxon>Eukaryota</taxon>
        <taxon>Fungi</taxon>
        <taxon>Dikarya</taxon>
        <taxon>Ascomycota</taxon>
        <taxon>Pezizomycotina</taxon>
        <taxon>Eurotiomycetes</taxon>
        <taxon>Chaetothyriomycetidae</taxon>
        <taxon>Chaetothyriales</taxon>
        <taxon>Herpotrichiellaceae</taxon>
        <taxon>Capronia</taxon>
    </lineage>
</organism>
<keyword evidence="1" id="KW-0677">Repeat</keyword>
<accession>W9Y9F0</accession>
<dbReference type="GeneID" id="19166365"/>
<dbReference type="EMBL" id="AMGY01000002">
    <property type="protein sequence ID" value="EXJ89168.1"/>
    <property type="molecule type" value="Genomic_DNA"/>
</dbReference>
<reference evidence="4 5" key="1">
    <citation type="submission" date="2013-03" db="EMBL/GenBank/DDBJ databases">
        <title>The Genome Sequence of Capronia epimyces CBS 606.96.</title>
        <authorList>
            <consortium name="The Broad Institute Genomics Platform"/>
            <person name="Cuomo C."/>
            <person name="de Hoog S."/>
            <person name="Gorbushina A."/>
            <person name="Walker B."/>
            <person name="Young S.K."/>
            <person name="Zeng Q."/>
            <person name="Gargeya S."/>
            <person name="Fitzgerald M."/>
            <person name="Haas B."/>
            <person name="Abouelleil A."/>
            <person name="Allen A.W."/>
            <person name="Alvarado L."/>
            <person name="Arachchi H.M."/>
            <person name="Berlin A.M."/>
            <person name="Chapman S.B."/>
            <person name="Gainer-Dewar J."/>
            <person name="Goldberg J."/>
            <person name="Griggs A."/>
            <person name="Gujja S."/>
            <person name="Hansen M."/>
            <person name="Howarth C."/>
            <person name="Imamovic A."/>
            <person name="Ireland A."/>
            <person name="Larimer J."/>
            <person name="McCowan C."/>
            <person name="Murphy C."/>
            <person name="Pearson M."/>
            <person name="Poon T.W."/>
            <person name="Priest M."/>
            <person name="Roberts A."/>
            <person name="Saif S."/>
            <person name="Shea T."/>
            <person name="Sisk P."/>
            <person name="Sykes S."/>
            <person name="Wortman J."/>
            <person name="Nusbaum C."/>
            <person name="Birren B."/>
        </authorList>
    </citation>
    <scope>NUCLEOTIDE SEQUENCE [LARGE SCALE GENOMIC DNA]</scope>
    <source>
        <strain evidence="4 5">CBS 606.96</strain>
    </source>
</reference>
<proteinExistence type="predicted"/>
<dbReference type="Gene3D" id="3.40.50.300">
    <property type="entry name" value="P-loop containing nucleotide triphosphate hydrolases"/>
    <property type="match status" value="1"/>
</dbReference>
<evidence type="ECO:0000313" key="4">
    <source>
        <dbReference type="EMBL" id="EXJ89168.1"/>
    </source>
</evidence>
<evidence type="ECO:0000259" key="3">
    <source>
        <dbReference type="Pfam" id="PF25053"/>
    </source>
</evidence>
<dbReference type="eggNOG" id="ENOG502SHWY">
    <property type="taxonomic scope" value="Eukaryota"/>
</dbReference>
<gene>
    <name evidence="4" type="ORF">A1O3_02232</name>
</gene>
<comment type="caution">
    <text evidence="4">The sequence shown here is derived from an EMBL/GenBank/DDBJ whole genome shotgun (WGS) entry which is preliminary data.</text>
</comment>
<keyword evidence="5" id="KW-1185">Reference proteome</keyword>
<evidence type="ECO:0000256" key="1">
    <source>
        <dbReference type="ARBA" id="ARBA00022737"/>
    </source>
</evidence>
<feature type="domain" description="Nephrocystin 3-like N-terminal" evidence="2">
    <location>
        <begin position="317"/>
        <end position="488"/>
    </location>
</feature>
<evidence type="ECO:0000313" key="5">
    <source>
        <dbReference type="Proteomes" id="UP000019478"/>
    </source>
</evidence>
<dbReference type="PANTHER" id="PTHR10039:SF5">
    <property type="entry name" value="NACHT DOMAIN-CONTAINING PROTEIN"/>
    <property type="match status" value="1"/>
</dbReference>
<dbReference type="Pfam" id="PF25053">
    <property type="entry name" value="DUF7791"/>
    <property type="match status" value="1"/>
</dbReference>
<dbReference type="STRING" id="1182542.W9Y9F0"/>
<dbReference type="Pfam" id="PF24883">
    <property type="entry name" value="NPHP3_N"/>
    <property type="match status" value="1"/>
</dbReference>